<dbReference type="InterPro" id="IPR001613">
    <property type="entry name" value="Flavin_amine_oxidase"/>
</dbReference>
<dbReference type="GO" id="GO:0019478">
    <property type="term" value="P:D-amino acid catabolic process"/>
    <property type="evidence" value="ECO:0007669"/>
    <property type="project" value="TreeGrafter"/>
</dbReference>
<comment type="cofactor">
    <cofactor evidence="1 9">
        <name>FAD</name>
        <dbReference type="ChEBI" id="CHEBI:57692"/>
    </cofactor>
</comment>
<name>A0A1G8U795_9ACTN</name>
<evidence type="ECO:0000256" key="1">
    <source>
        <dbReference type="ARBA" id="ARBA00001974"/>
    </source>
</evidence>
<evidence type="ECO:0000256" key="8">
    <source>
        <dbReference type="ARBA" id="ARBA00049547"/>
    </source>
</evidence>
<keyword evidence="12" id="KW-1185">Reference proteome</keyword>
<evidence type="ECO:0000256" key="7">
    <source>
        <dbReference type="ARBA" id="ARBA00039751"/>
    </source>
</evidence>
<dbReference type="PROSITE" id="PS00677">
    <property type="entry name" value="DAO"/>
    <property type="match status" value="1"/>
</dbReference>
<dbReference type="AlphaFoldDB" id="A0A1G8U795"/>
<evidence type="ECO:0000256" key="4">
    <source>
        <dbReference type="ARBA" id="ARBA00022827"/>
    </source>
</evidence>
<feature type="binding site" evidence="9">
    <location>
        <begin position="40"/>
        <end position="41"/>
    </location>
    <ligand>
        <name>FAD</name>
        <dbReference type="ChEBI" id="CHEBI:57692"/>
    </ligand>
</feature>
<dbReference type="GO" id="GO:0003884">
    <property type="term" value="F:D-amino-acid oxidase activity"/>
    <property type="evidence" value="ECO:0007669"/>
    <property type="project" value="UniProtKB-EC"/>
</dbReference>
<keyword evidence="3" id="KW-0285">Flavoprotein</keyword>
<dbReference type="RefSeq" id="WP_176953624.1">
    <property type="nucleotide sequence ID" value="NZ_FNFF01000001.1"/>
</dbReference>
<dbReference type="STRING" id="417292.SAMN05421806_101680"/>
<dbReference type="PRINTS" id="PR00757">
    <property type="entry name" value="AMINEOXDASEF"/>
</dbReference>
<dbReference type="InterPro" id="IPR006181">
    <property type="entry name" value="D-amino_acid_oxidase_CS"/>
</dbReference>
<keyword evidence="4 9" id="KW-0274">FAD</keyword>
<feature type="binding site" evidence="9">
    <location>
        <position position="289"/>
    </location>
    <ligand>
        <name>D-dopa</name>
        <dbReference type="ChEBI" id="CHEBI:149689"/>
    </ligand>
</feature>
<comment type="similarity">
    <text evidence="2">Belongs to the DAMOX/DASOX family.</text>
</comment>
<dbReference type="InterPro" id="IPR006076">
    <property type="entry name" value="FAD-dep_OxRdtase"/>
</dbReference>
<evidence type="ECO:0000256" key="9">
    <source>
        <dbReference type="PIRSR" id="PIRSR000189-1"/>
    </source>
</evidence>
<dbReference type="Gene3D" id="3.30.9.10">
    <property type="entry name" value="D-Amino Acid Oxidase, subunit A, domain 2"/>
    <property type="match status" value="1"/>
</dbReference>
<protein>
    <recommendedName>
        <fullName evidence="7">D-amino-acid oxidase</fullName>
        <ecNumber evidence="6">1.4.3.3</ecNumber>
    </recommendedName>
</protein>
<feature type="binding site" evidence="9">
    <location>
        <begin position="288"/>
        <end position="293"/>
    </location>
    <ligand>
        <name>FAD</name>
        <dbReference type="ChEBI" id="CHEBI:57692"/>
    </ligand>
</feature>
<dbReference type="Gene3D" id="3.40.50.720">
    <property type="entry name" value="NAD(P)-binding Rossmann-like Domain"/>
    <property type="match status" value="1"/>
</dbReference>
<dbReference type="PANTHER" id="PTHR11530">
    <property type="entry name" value="D-AMINO ACID OXIDASE"/>
    <property type="match status" value="1"/>
</dbReference>
<evidence type="ECO:0000256" key="2">
    <source>
        <dbReference type="ARBA" id="ARBA00006730"/>
    </source>
</evidence>
<dbReference type="GO" id="GO:0005737">
    <property type="term" value="C:cytoplasm"/>
    <property type="evidence" value="ECO:0007669"/>
    <property type="project" value="TreeGrafter"/>
</dbReference>
<dbReference type="InterPro" id="IPR023209">
    <property type="entry name" value="DAO"/>
</dbReference>
<reference evidence="11 12" key="1">
    <citation type="submission" date="2016-10" db="EMBL/GenBank/DDBJ databases">
        <authorList>
            <person name="de Groot N.N."/>
        </authorList>
    </citation>
    <scope>NUCLEOTIDE SEQUENCE [LARGE SCALE GENOMIC DNA]</scope>
    <source>
        <strain evidence="11 12">CGMCC 4.5727</strain>
    </source>
</reference>
<evidence type="ECO:0000313" key="11">
    <source>
        <dbReference type="EMBL" id="SDJ49593.1"/>
    </source>
</evidence>
<feature type="binding site" evidence="9">
    <location>
        <position position="151"/>
    </location>
    <ligand>
        <name>FAD</name>
        <dbReference type="ChEBI" id="CHEBI:57692"/>
    </ligand>
</feature>
<feature type="binding site" evidence="9">
    <location>
        <position position="262"/>
    </location>
    <ligand>
        <name>D-dopa</name>
        <dbReference type="ChEBI" id="CHEBI:149689"/>
    </ligand>
</feature>
<dbReference type="Proteomes" id="UP000199155">
    <property type="component" value="Unassembled WGS sequence"/>
</dbReference>
<evidence type="ECO:0000256" key="6">
    <source>
        <dbReference type="ARBA" id="ARBA00039101"/>
    </source>
</evidence>
<evidence type="ECO:0000256" key="3">
    <source>
        <dbReference type="ARBA" id="ARBA00022630"/>
    </source>
</evidence>
<feature type="binding site" evidence="9">
    <location>
        <position position="207"/>
    </location>
    <ligand>
        <name>D-dopa</name>
        <dbReference type="ChEBI" id="CHEBI:149689"/>
    </ligand>
</feature>
<dbReference type="EMBL" id="FNFF01000001">
    <property type="protein sequence ID" value="SDJ49593.1"/>
    <property type="molecule type" value="Genomic_DNA"/>
</dbReference>
<keyword evidence="5" id="KW-0560">Oxidoreductase</keyword>
<dbReference type="PIRSF" id="PIRSF000189">
    <property type="entry name" value="D-aa_oxidase"/>
    <property type="match status" value="1"/>
</dbReference>
<evidence type="ECO:0000313" key="12">
    <source>
        <dbReference type="Proteomes" id="UP000199155"/>
    </source>
</evidence>
<dbReference type="EC" id="1.4.3.3" evidence="6"/>
<feature type="domain" description="FAD dependent oxidoreductase" evidence="10">
    <location>
        <begin position="4"/>
        <end position="305"/>
    </location>
</feature>
<gene>
    <name evidence="11" type="ORF">SAMN05421806_101680</name>
</gene>
<evidence type="ECO:0000256" key="5">
    <source>
        <dbReference type="ARBA" id="ARBA00023002"/>
    </source>
</evidence>
<dbReference type="SUPFAM" id="SSF51971">
    <property type="entry name" value="Nucleotide-binding domain"/>
    <property type="match status" value="1"/>
</dbReference>
<dbReference type="SUPFAM" id="SSF54373">
    <property type="entry name" value="FAD-linked reductases, C-terminal domain"/>
    <property type="match status" value="1"/>
</dbReference>
<sequence>MGADVIVVGGGVVGLAAAVVLAEGGRRVRVWAKEPTARTTSAAAGAICWPYRIEPLEKAVDWSLRTLEVYEEIAALPQETGVRRVTGVMADSSLVGAWAEALTGARPVSGLPGGYADGVEATVPVLDMPVFLRYLVRRLLDAGGAVEERTVTDLGEPAAEAPAVVNCSGLGARELVPDETVYPVRGQLVVVENPGLDRWFVGGTEAYLIPHPRGVVLGGTADEHDWSREPDPATAAGIVERCARIHPELASARILEHRVGLRPARPSVRLERELTAEGTVLVHNYGHGGGGVTAAWGCAHDVAALLD</sequence>
<evidence type="ECO:0000259" key="10">
    <source>
        <dbReference type="Pfam" id="PF01266"/>
    </source>
</evidence>
<accession>A0A1G8U795</accession>
<proteinExistence type="inferred from homology"/>
<dbReference type="Pfam" id="PF01266">
    <property type="entry name" value="DAO"/>
    <property type="match status" value="1"/>
</dbReference>
<dbReference type="PANTHER" id="PTHR11530:SF11">
    <property type="entry name" value="D-ASPARTATE OXIDASE"/>
    <property type="match status" value="1"/>
</dbReference>
<dbReference type="GO" id="GO:0071949">
    <property type="term" value="F:FAD binding"/>
    <property type="evidence" value="ECO:0007669"/>
    <property type="project" value="InterPro"/>
</dbReference>
<organism evidence="11 12">
    <name type="scientific">Streptomyces indicus</name>
    <dbReference type="NCBI Taxonomy" id="417292"/>
    <lineage>
        <taxon>Bacteria</taxon>
        <taxon>Bacillati</taxon>
        <taxon>Actinomycetota</taxon>
        <taxon>Actinomycetes</taxon>
        <taxon>Kitasatosporales</taxon>
        <taxon>Streptomycetaceae</taxon>
        <taxon>Streptomyces</taxon>
    </lineage>
</organism>
<comment type="catalytic activity">
    <reaction evidence="8">
        <text>a D-alpha-amino acid + O2 + H2O = a 2-oxocarboxylate + H2O2 + NH4(+)</text>
        <dbReference type="Rhea" id="RHEA:21816"/>
        <dbReference type="ChEBI" id="CHEBI:15377"/>
        <dbReference type="ChEBI" id="CHEBI:15379"/>
        <dbReference type="ChEBI" id="CHEBI:16240"/>
        <dbReference type="ChEBI" id="CHEBI:28938"/>
        <dbReference type="ChEBI" id="CHEBI:35179"/>
        <dbReference type="ChEBI" id="CHEBI:59871"/>
        <dbReference type="EC" id="1.4.3.3"/>
    </reaction>
    <physiologicalReaction direction="left-to-right" evidence="8">
        <dbReference type="Rhea" id="RHEA:21817"/>
    </physiologicalReaction>
</comment>